<gene>
    <name evidence="1" type="ORF">FKW44_014431</name>
</gene>
<proteinExistence type="predicted"/>
<evidence type="ECO:0000313" key="1">
    <source>
        <dbReference type="EMBL" id="QQP40406.1"/>
    </source>
</evidence>
<evidence type="ECO:0000313" key="2">
    <source>
        <dbReference type="Proteomes" id="UP000595437"/>
    </source>
</evidence>
<protein>
    <submittedName>
        <fullName evidence="1">Uncharacterized protein</fullName>
    </submittedName>
</protein>
<reference evidence="2" key="1">
    <citation type="submission" date="2021-01" db="EMBL/GenBank/DDBJ databases">
        <title>Caligus Genome Assembly.</title>
        <authorList>
            <person name="Gallardo-Escarate C."/>
        </authorList>
    </citation>
    <scope>NUCLEOTIDE SEQUENCE [LARGE SCALE GENOMIC DNA]</scope>
</reference>
<dbReference type="AlphaFoldDB" id="A0A7T8JZX1"/>
<accession>A0A7T8JZX1</accession>
<dbReference type="EMBL" id="CP045898">
    <property type="protein sequence ID" value="QQP40406.1"/>
    <property type="molecule type" value="Genomic_DNA"/>
</dbReference>
<dbReference type="Proteomes" id="UP000595437">
    <property type="component" value="Chromosome 9"/>
</dbReference>
<name>A0A7T8JZX1_CALRO</name>
<organism evidence="1 2">
    <name type="scientific">Caligus rogercresseyi</name>
    <name type="common">Sea louse</name>
    <dbReference type="NCBI Taxonomy" id="217165"/>
    <lineage>
        <taxon>Eukaryota</taxon>
        <taxon>Metazoa</taxon>
        <taxon>Ecdysozoa</taxon>
        <taxon>Arthropoda</taxon>
        <taxon>Crustacea</taxon>
        <taxon>Multicrustacea</taxon>
        <taxon>Hexanauplia</taxon>
        <taxon>Copepoda</taxon>
        <taxon>Siphonostomatoida</taxon>
        <taxon>Caligidae</taxon>
        <taxon>Caligus</taxon>
    </lineage>
</organism>
<sequence length="50" mass="5884">MEEAEEDEPETWADCWYQDKHVSRVREEVQGPFQVRKNMKKTAAKSSLKG</sequence>
<keyword evidence="2" id="KW-1185">Reference proteome</keyword>